<sequence>MTCLPSDHRKEDGGAAEKELNGASGLLSKREGELRDTYLAGWHLCVGRRSGGCGTLPTAEMNGVGLVAVPSLSLSLSLSLVWYLKAAETTFILSTKRMITALWLKPRWQFLSSSLEHERDEKVEEPCLAVHPFMSAPALVEKVTEMSTAEKQEEEIMVITGNLDPWL</sequence>
<name>A0A426YPA7_ENSVE</name>
<dbReference type="EMBL" id="AMZH03011084">
    <property type="protein sequence ID" value="RRT53552.1"/>
    <property type="molecule type" value="Genomic_DNA"/>
</dbReference>
<proteinExistence type="predicted"/>
<dbReference type="AlphaFoldDB" id="A0A426YPA7"/>
<gene>
    <name evidence="1" type="ORF">B296_00027803</name>
</gene>
<protein>
    <submittedName>
        <fullName evidence="1">Uncharacterized protein</fullName>
    </submittedName>
</protein>
<dbReference type="Proteomes" id="UP000287651">
    <property type="component" value="Unassembled WGS sequence"/>
</dbReference>
<evidence type="ECO:0000313" key="2">
    <source>
        <dbReference type="Proteomes" id="UP000287651"/>
    </source>
</evidence>
<comment type="caution">
    <text evidence="1">The sequence shown here is derived from an EMBL/GenBank/DDBJ whole genome shotgun (WGS) entry which is preliminary data.</text>
</comment>
<accession>A0A426YPA7</accession>
<reference evidence="1 2" key="1">
    <citation type="journal article" date="2014" name="Agronomy (Basel)">
        <title>A Draft Genome Sequence for Ensete ventricosum, the Drought-Tolerant Tree Against Hunger.</title>
        <authorList>
            <person name="Harrison J."/>
            <person name="Moore K.A."/>
            <person name="Paszkiewicz K."/>
            <person name="Jones T."/>
            <person name="Grant M."/>
            <person name="Ambacheew D."/>
            <person name="Muzemil S."/>
            <person name="Studholme D.J."/>
        </authorList>
    </citation>
    <scope>NUCLEOTIDE SEQUENCE [LARGE SCALE GENOMIC DNA]</scope>
</reference>
<evidence type="ECO:0000313" key="1">
    <source>
        <dbReference type="EMBL" id="RRT53552.1"/>
    </source>
</evidence>
<organism evidence="1 2">
    <name type="scientific">Ensete ventricosum</name>
    <name type="common">Abyssinian banana</name>
    <name type="synonym">Musa ensete</name>
    <dbReference type="NCBI Taxonomy" id="4639"/>
    <lineage>
        <taxon>Eukaryota</taxon>
        <taxon>Viridiplantae</taxon>
        <taxon>Streptophyta</taxon>
        <taxon>Embryophyta</taxon>
        <taxon>Tracheophyta</taxon>
        <taxon>Spermatophyta</taxon>
        <taxon>Magnoliopsida</taxon>
        <taxon>Liliopsida</taxon>
        <taxon>Zingiberales</taxon>
        <taxon>Musaceae</taxon>
        <taxon>Ensete</taxon>
    </lineage>
</organism>